<protein>
    <submittedName>
        <fullName evidence="1">Uncharacterized protein</fullName>
    </submittedName>
</protein>
<dbReference type="Proteomes" id="UP001165080">
    <property type="component" value="Unassembled WGS sequence"/>
</dbReference>
<dbReference type="AlphaFoldDB" id="A0A9W6BSC4"/>
<evidence type="ECO:0000313" key="2">
    <source>
        <dbReference type="Proteomes" id="UP001165080"/>
    </source>
</evidence>
<comment type="caution">
    <text evidence="1">The sequence shown here is derived from an EMBL/GenBank/DDBJ whole genome shotgun (WGS) entry which is preliminary data.</text>
</comment>
<keyword evidence="2" id="KW-1185">Reference proteome</keyword>
<sequence length="92" mass="10974">MPGRVRYYLEVLQQPFEPEKKADYRQCYARLVQSNVAPTANPIYLGIRDFEFSTNWLWRLDPAVNERVLSKWGLVPQDEWYPRLMSGVRCCF</sequence>
<gene>
    <name evidence="1" type="primary">PLESTBF000602</name>
    <name evidence="1" type="ORF">PLESTB_001213800</name>
</gene>
<evidence type="ECO:0000313" key="1">
    <source>
        <dbReference type="EMBL" id="GLC57339.1"/>
    </source>
</evidence>
<proteinExistence type="predicted"/>
<name>A0A9W6BSC4_9CHLO</name>
<reference evidence="1 2" key="1">
    <citation type="journal article" date="2023" name="Commun. Biol.">
        <title>Reorganization of the ancestral sex-determining regions during the evolution of trioecy in Pleodorina starrii.</title>
        <authorList>
            <person name="Takahashi K."/>
            <person name="Suzuki S."/>
            <person name="Kawai-Toyooka H."/>
            <person name="Yamamoto K."/>
            <person name="Hamaji T."/>
            <person name="Ootsuki R."/>
            <person name="Yamaguchi H."/>
            <person name="Kawachi M."/>
            <person name="Higashiyama T."/>
            <person name="Nozaki H."/>
        </authorList>
    </citation>
    <scope>NUCLEOTIDE SEQUENCE [LARGE SCALE GENOMIC DNA]</scope>
    <source>
        <strain evidence="1 2">NIES-4479</strain>
    </source>
</reference>
<dbReference type="EMBL" id="BRXU01000018">
    <property type="protein sequence ID" value="GLC57339.1"/>
    <property type="molecule type" value="Genomic_DNA"/>
</dbReference>
<organism evidence="1 2">
    <name type="scientific">Pleodorina starrii</name>
    <dbReference type="NCBI Taxonomy" id="330485"/>
    <lineage>
        <taxon>Eukaryota</taxon>
        <taxon>Viridiplantae</taxon>
        <taxon>Chlorophyta</taxon>
        <taxon>core chlorophytes</taxon>
        <taxon>Chlorophyceae</taxon>
        <taxon>CS clade</taxon>
        <taxon>Chlamydomonadales</taxon>
        <taxon>Volvocaceae</taxon>
        <taxon>Pleodorina</taxon>
    </lineage>
</organism>
<accession>A0A9W6BSC4</accession>